<organism evidence="2 3">
    <name type="scientific">Phytophthora megakarya</name>
    <dbReference type="NCBI Taxonomy" id="4795"/>
    <lineage>
        <taxon>Eukaryota</taxon>
        <taxon>Sar</taxon>
        <taxon>Stramenopiles</taxon>
        <taxon>Oomycota</taxon>
        <taxon>Peronosporomycetes</taxon>
        <taxon>Peronosporales</taxon>
        <taxon>Peronosporaceae</taxon>
        <taxon>Phytophthora</taxon>
    </lineage>
</organism>
<feature type="chain" id="PRO_5013030876" evidence="1">
    <location>
        <begin position="33"/>
        <end position="103"/>
    </location>
</feature>
<proteinExistence type="predicted"/>
<accession>A0A225UZJ3</accession>
<gene>
    <name evidence="2" type="ORF">PHMEG_00030822</name>
</gene>
<evidence type="ECO:0000256" key="1">
    <source>
        <dbReference type="SAM" id="SignalP"/>
    </source>
</evidence>
<reference evidence="3" key="1">
    <citation type="submission" date="2017-03" db="EMBL/GenBank/DDBJ databases">
        <title>Phytopthora megakarya and P. palmivora, two closely related causual agents of cacao black pod achieved similar genome size and gene model numbers by different mechanisms.</title>
        <authorList>
            <person name="Ali S."/>
            <person name="Shao J."/>
            <person name="Larry D.J."/>
            <person name="Kronmiller B."/>
            <person name="Shen D."/>
            <person name="Strem M.D."/>
            <person name="Melnick R.L."/>
            <person name="Guiltinan M.J."/>
            <person name="Tyler B.M."/>
            <person name="Meinhardt L.W."/>
            <person name="Bailey B.A."/>
        </authorList>
    </citation>
    <scope>NUCLEOTIDE SEQUENCE [LARGE SCALE GENOMIC DNA]</scope>
    <source>
        <strain evidence="3">zdho120</strain>
    </source>
</reference>
<comment type="caution">
    <text evidence="2">The sequence shown here is derived from an EMBL/GenBank/DDBJ whole genome shotgun (WGS) entry which is preliminary data.</text>
</comment>
<dbReference type="EMBL" id="NBNE01009427">
    <property type="protein sequence ID" value="OWY98422.1"/>
    <property type="molecule type" value="Genomic_DNA"/>
</dbReference>
<dbReference type="AlphaFoldDB" id="A0A225UZJ3"/>
<keyword evidence="1" id="KW-0732">Signal</keyword>
<evidence type="ECO:0000313" key="3">
    <source>
        <dbReference type="Proteomes" id="UP000198211"/>
    </source>
</evidence>
<feature type="signal peptide" evidence="1">
    <location>
        <begin position="1"/>
        <end position="32"/>
    </location>
</feature>
<sequence>MATKGNTPRLRLLVIVPLVAITLVCIQAEAQASSRALHFHQNDIQIKRFLREPPTTEDGTSDDRGIDITKLKDVTETGTSKLSSTVKELVESVKLKFMPDKQQ</sequence>
<keyword evidence="3" id="KW-1185">Reference proteome</keyword>
<feature type="non-terminal residue" evidence="2">
    <location>
        <position position="103"/>
    </location>
</feature>
<name>A0A225UZJ3_9STRA</name>
<evidence type="ECO:0000313" key="2">
    <source>
        <dbReference type="EMBL" id="OWY98422.1"/>
    </source>
</evidence>
<dbReference type="Proteomes" id="UP000198211">
    <property type="component" value="Unassembled WGS sequence"/>
</dbReference>
<protein>
    <submittedName>
        <fullName evidence="2">RxLR effector protein</fullName>
    </submittedName>
</protein>